<protein>
    <recommendedName>
        <fullName evidence="10">Pyridoxal-dependent decarboxylase</fullName>
    </recommendedName>
</protein>
<dbReference type="PANTHER" id="PTHR11999:SF70">
    <property type="entry name" value="MIP05841P"/>
    <property type="match status" value="1"/>
</dbReference>
<dbReference type="EMBL" id="LJGU01000113">
    <property type="protein sequence ID" value="OEV04538.1"/>
    <property type="molecule type" value="Genomic_DNA"/>
</dbReference>
<dbReference type="Proteomes" id="UP000176101">
    <property type="component" value="Unassembled WGS sequence"/>
</dbReference>
<keyword evidence="3" id="KW-0210">Decarboxylase</keyword>
<dbReference type="PANTHER" id="PTHR11999">
    <property type="entry name" value="GROUP II PYRIDOXAL-5-PHOSPHATE DECARBOXYLASE"/>
    <property type="match status" value="1"/>
</dbReference>
<evidence type="ECO:0000256" key="3">
    <source>
        <dbReference type="ARBA" id="ARBA00022793"/>
    </source>
</evidence>
<feature type="modified residue" description="N6-(pyridoxal phosphate)lysine" evidence="6">
    <location>
        <position position="301"/>
    </location>
</feature>
<dbReference type="Gene3D" id="3.90.1150.10">
    <property type="entry name" value="Aspartate Aminotransferase, domain 1"/>
    <property type="match status" value="1"/>
</dbReference>
<dbReference type="OrthoDB" id="3335676at2"/>
<evidence type="ECO:0000256" key="5">
    <source>
        <dbReference type="ARBA" id="ARBA00023239"/>
    </source>
</evidence>
<evidence type="ECO:0000313" key="9">
    <source>
        <dbReference type="Proteomes" id="UP000176101"/>
    </source>
</evidence>
<reference evidence="8 9" key="1">
    <citation type="journal article" date="2016" name="Front. Microbiol.">
        <title>Comparative Genomics Analysis of Streptomyces Species Reveals Their Adaptation to the Marine Environment and Their Diversity at the Genomic Level.</title>
        <authorList>
            <person name="Tian X."/>
            <person name="Zhang Z."/>
            <person name="Yang T."/>
            <person name="Chen M."/>
            <person name="Li J."/>
            <person name="Chen F."/>
            <person name="Yang J."/>
            <person name="Li W."/>
            <person name="Zhang B."/>
            <person name="Zhang Z."/>
            <person name="Wu J."/>
            <person name="Zhang C."/>
            <person name="Long L."/>
            <person name="Xiao J."/>
        </authorList>
    </citation>
    <scope>NUCLEOTIDE SEQUENCE [LARGE SCALE GENOMIC DNA]</scope>
    <source>
        <strain evidence="8 9">SCSIO 02100</strain>
    </source>
</reference>
<evidence type="ECO:0000256" key="1">
    <source>
        <dbReference type="ARBA" id="ARBA00001933"/>
    </source>
</evidence>
<name>A0A1E7KKT0_9ACTN</name>
<dbReference type="InterPro" id="IPR015422">
    <property type="entry name" value="PyrdxlP-dep_Trfase_small"/>
</dbReference>
<comment type="cofactor">
    <cofactor evidence="1 6 7">
        <name>pyridoxal 5'-phosphate</name>
        <dbReference type="ChEBI" id="CHEBI:597326"/>
    </cofactor>
</comment>
<dbReference type="InterPro" id="IPR015421">
    <property type="entry name" value="PyrdxlP-dep_Trfase_major"/>
</dbReference>
<dbReference type="GO" id="GO:0019752">
    <property type="term" value="P:carboxylic acid metabolic process"/>
    <property type="evidence" value="ECO:0007669"/>
    <property type="project" value="InterPro"/>
</dbReference>
<dbReference type="RefSeq" id="WP_070195611.1">
    <property type="nucleotide sequence ID" value="NZ_LJGU01000113.1"/>
</dbReference>
<dbReference type="InterPro" id="IPR010977">
    <property type="entry name" value="Aromatic_deC"/>
</dbReference>
<keyword evidence="9" id="KW-1185">Reference proteome</keyword>
<evidence type="ECO:0000313" key="8">
    <source>
        <dbReference type="EMBL" id="OEV04538.1"/>
    </source>
</evidence>
<gene>
    <name evidence="8" type="ORF">AN216_06410</name>
</gene>
<dbReference type="AlphaFoldDB" id="A0A1E7KKT0"/>
<comment type="similarity">
    <text evidence="2 7">Belongs to the group II decarboxylase family.</text>
</comment>
<organism evidence="8 9">
    <name type="scientific">Streptomyces oceani</name>
    <dbReference type="NCBI Taxonomy" id="1075402"/>
    <lineage>
        <taxon>Bacteria</taxon>
        <taxon>Bacillati</taxon>
        <taxon>Actinomycetota</taxon>
        <taxon>Actinomycetes</taxon>
        <taxon>Kitasatosporales</taxon>
        <taxon>Streptomycetaceae</taxon>
        <taxon>Streptomyces</taxon>
    </lineage>
</organism>
<dbReference type="SUPFAM" id="SSF53383">
    <property type="entry name" value="PLP-dependent transferases"/>
    <property type="match status" value="1"/>
</dbReference>
<sequence>MDAHGPGETTEDGFPALLHRAYEHALDWRASVARRPVFPSVTPDQLRGVLGAGGLSEDGEDASETLDALARAGELGATGSAGPRYFGYVIGSSLPVAAAADWLVTAWDQNTTLYSCGPAVAVLEDICAEWLVDLLGLHGHTSVGFTTGTQMAAFTGLAAARHQLLAAAGWDVETDGLWQAPRIPVIVSEQRHASIDRALRFLGMGTSVHTLACDAEGAVELPALAAALESVEGPPIVCVQAGNINTGAVDPLAEVCERVHARDGWVHVDGAIGLWALASDQHRRQLEGAHLADSLTTDAHKWLNTPFDCGIVLVAHPAAHRAAVGVAADYLEASEQRDQINTVPDWSRRARSVPVYAALRTLGRSGVSRLVDRNVELARRMAARLAAEPGVEIVNDVVLNQVLVRFEAPHRARDALTKEVIRRVQQDGVCWLSGSHFAGRRVMRVSVCSWLTTPGDIDRSAEEIIRRFRDACS</sequence>
<evidence type="ECO:0000256" key="4">
    <source>
        <dbReference type="ARBA" id="ARBA00022898"/>
    </source>
</evidence>
<evidence type="ECO:0000256" key="2">
    <source>
        <dbReference type="ARBA" id="ARBA00009533"/>
    </source>
</evidence>
<evidence type="ECO:0008006" key="10">
    <source>
        <dbReference type="Google" id="ProtNLM"/>
    </source>
</evidence>
<keyword evidence="5 7" id="KW-0456">Lyase</keyword>
<evidence type="ECO:0000256" key="7">
    <source>
        <dbReference type="RuleBase" id="RU000382"/>
    </source>
</evidence>
<evidence type="ECO:0000256" key="6">
    <source>
        <dbReference type="PIRSR" id="PIRSR602129-50"/>
    </source>
</evidence>
<dbReference type="InterPro" id="IPR002129">
    <property type="entry name" value="PyrdxlP-dep_de-COase"/>
</dbReference>
<dbReference type="GO" id="GO:0030170">
    <property type="term" value="F:pyridoxal phosphate binding"/>
    <property type="evidence" value="ECO:0007669"/>
    <property type="project" value="InterPro"/>
</dbReference>
<dbReference type="PATRIC" id="fig|1075402.3.peg.4070"/>
<comment type="caution">
    <text evidence="8">The sequence shown here is derived from an EMBL/GenBank/DDBJ whole genome shotgun (WGS) entry which is preliminary data.</text>
</comment>
<dbReference type="Gene3D" id="3.40.640.10">
    <property type="entry name" value="Type I PLP-dependent aspartate aminotransferase-like (Major domain)"/>
    <property type="match status" value="1"/>
</dbReference>
<keyword evidence="4 6" id="KW-0663">Pyridoxal phosphate</keyword>
<accession>A0A1E7KKT0</accession>
<dbReference type="GO" id="GO:0004058">
    <property type="term" value="F:aromatic-L-amino-acid decarboxylase activity"/>
    <property type="evidence" value="ECO:0007669"/>
    <property type="project" value="UniProtKB-ARBA"/>
</dbReference>
<dbReference type="Pfam" id="PF00282">
    <property type="entry name" value="Pyridoxal_deC"/>
    <property type="match status" value="1"/>
</dbReference>
<proteinExistence type="inferred from homology"/>
<dbReference type="STRING" id="1075402.AN216_06410"/>
<dbReference type="InterPro" id="IPR015424">
    <property type="entry name" value="PyrdxlP-dep_Trfase"/>
</dbReference>